<dbReference type="InterPro" id="IPR027417">
    <property type="entry name" value="P-loop_NTPase"/>
</dbReference>
<gene>
    <name evidence="5" type="ORF">CR205_08525</name>
</gene>
<proteinExistence type="inferred from homology"/>
<comment type="similarity">
    <text evidence="1">Belongs to the GSP E family.</text>
</comment>
<accession>A0A2W0HCM3</accession>
<reference evidence="5 6" key="1">
    <citation type="submission" date="2017-10" db="EMBL/GenBank/DDBJ databases">
        <title>Bacillus sp. nov., a halophilic bacterium isolated from a Yangshapao Lake.</title>
        <authorList>
            <person name="Wang H."/>
        </authorList>
    </citation>
    <scope>NUCLEOTIDE SEQUENCE [LARGE SCALE GENOMIC DNA]</scope>
    <source>
        <strain evidence="5 6">YSP-3</strain>
    </source>
</reference>
<dbReference type="RefSeq" id="WP_110518652.1">
    <property type="nucleotide sequence ID" value="NZ_PDOF01000001.1"/>
</dbReference>
<keyword evidence="3" id="KW-0067">ATP-binding</keyword>
<dbReference type="Gene3D" id="3.30.450.90">
    <property type="match status" value="1"/>
</dbReference>
<keyword evidence="6" id="KW-1185">Reference proteome</keyword>
<dbReference type="InterPro" id="IPR001482">
    <property type="entry name" value="T2SS/T4SS_dom"/>
</dbReference>
<dbReference type="CDD" id="cd01129">
    <property type="entry name" value="PulE-GspE-like"/>
    <property type="match status" value="1"/>
</dbReference>
<dbReference type="PANTHER" id="PTHR30258">
    <property type="entry name" value="TYPE II SECRETION SYSTEM PROTEIN GSPE-RELATED"/>
    <property type="match status" value="1"/>
</dbReference>
<evidence type="ECO:0000256" key="1">
    <source>
        <dbReference type="ARBA" id="ARBA00006611"/>
    </source>
</evidence>
<organism evidence="5 6">
    <name type="scientific">Alteribacter lacisalsi</name>
    <dbReference type="NCBI Taxonomy" id="2045244"/>
    <lineage>
        <taxon>Bacteria</taxon>
        <taxon>Bacillati</taxon>
        <taxon>Bacillota</taxon>
        <taxon>Bacilli</taxon>
        <taxon>Bacillales</taxon>
        <taxon>Bacillaceae</taxon>
        <taxon>Alteribacter</taxon>
    </lineage>
</organism>
<keyword evidence="2" id="KW-0547">Nucleotide-binding</keyword>
<dbReference type="Pfam" id="PF00437">
    <property type="entry name" value="T2SSE"/>
    <property type="match status" value="1"/>
</dbReference>
<dbReference type="InterPro" id="IPR047667">
    <property type="entry name" value="ATPase_ComGA"/>
</dbReference>
<protein>
    <submittedName>
        <fullName evidence="5">Type II secretion system protein E</fullName>
    </submittedName>
</protein>
<dbReference type="OrthoDB" id="9808272at2"/>
<sequence length="353" mass="39794">MDVERFTRSVLHSAAETCASDVHIVPRREQGIIRYRINGVLTDMQQISPDMLQRMIAHLKFLSGMDIGERRRPQNSSVEIYLKDSLYSLRLSTFPMTFSETLVVRMHRQQTPEPLSRLTLFPSQANLLNSFANLPHGLILLCGPTGSGKTTTLYSLMHEMNRTENRNIITLEDPVEQQHDAFLQMEVNEKAGVTYAHGLKNVLRHDPDVIMLGEIRDNESAQMAVRAAMTGHLVLSTLHASTPVLAIRRLEEFGLKTGDLMETLIGVCVQMLVRLNCPYCSQSCHAYCRRRKKRAALFDILHGDALKSAVADRRPVASSLGSLMKKAYTLGCLNESEIEKWVKRTDVPSKTSF</sequence>
<dbReference type="PANTHER" id="PTHR30258:SF2">
    <property type="entry name" value="COMG OPERON PROTEIN 1"/>
    <property type="match status" value="1"/>
</dbReference>
<evidence type="ECO:0000259" key="4">
    <source>
        <dbReference type="PROSITE" id="PS00662"/>
    </source>
</evidence>
<dbReference type="GO" id="GO:0005524">
    <property type="term" value="F:ATP binding"/>
    <property type="evidence" value="ECO:0007669"/>
    <property type="project" value="UniProtKB-KW"/>
</dbReference>
<evidence type="ECO:0000313" key="5">
    <source>
        <dbReference type="EMBL" id="PYZ98611.1"/>
    </source>
</evidence>
<evidence type="ECO:0000256" key="2">
    <source>
        <dbReference type="ARBA" id="ARBA00022741"/>
    </source>
</evidence>
<dbReference type="GO" id="GO:0005886">
    <property type="term" value="C:plasma membrane"/>
    <property type="evidence" value="ECO:0007669"/>
    <property type="project" value="TreeGrafter"/>
</dbReference>
<dbReference type="SMART" id="SM00382">
    <property type="entry name" value="AAA"/>
    <property type="match status" value="1"/>
</dbReference>
<name>A0A2W0HCM3_9BACI</name>
<dbReference type="GO" id="GO:0016887">
    <property type="term" value="F:ATP hydrolysis activity"/>
    <property type="evidence" value="ECO:0007669"/>
    <property type="project" value="TreeGrafter"/>
</dbReference>
<dbReference type="SUPFAM" id="SSF52540">
    <property type="entry name" value="P-loop containing nucleoside triphosphate hydrolases"/>
    <property type="match status" value="1"/>
</dbReference>
<dbReference type="NCBIfam" id="NF041000">
    <property type="entry name" value="ATPase_ComGA"/>
    <property type="match status" value="1"/>
</dbReference>
<feature type="domain" description="Bacterial type II secretion system protein E" evidence="4">
    <location>
        <begin position="203"/>
        <end position="217"/>
    </location>
</feature>
<dbReference type="Proteomes" id="UP000248066">
    <property type="component" value="Unassembled WGS sequence"/>
</dbReference>
<dbReference type="EMBL" id="PDOF01000001">
    <property type="protein sequence ID" value="PYZ98611.1"/>
    <property type="molecule type" value="Genomic_DNA"/>
</dbReference>
<dbReference type="Gene3D" id="3.40.50.300">
    <property type="entry name" value="P-loop containing nucleotide triphosphate hydrolases"/>
    <property type="match status" value="1"/>
</dbReference>
<comment type="caution">
    <text evidence="5">The sequence shown here is derived from an EMBL/GenBank/DDBJ whole genome shotgun (WGS) entry which is preliminary data.</text>
</comment>
<dbReference type="PROSITE" id="PS00662">
    <property type="entry name" value="T2SP_E"/>
    <property type="match status" value="1"/>
</dbReference>
<dbReference type="InterPro" id="IPR003593">
    <property type="entry name" value="AAA+_ATPase"/>
</dbReference>
<evidence type="ECO:0000256" key="3">
    <source>
        <dbReference type="ARBA" id="ARBA00022840"/>
    </source>
</evidence>
<evidence type="ECO:0000313" key="6">
    <source>
        <dbReference type="Proteomes" id="UP000248066"/>
    </source>
</evidence>
<dbReference type="AlphaFoldDB" id="A0A2W0HCM3"/>